<dbReference type="InterPro" id="IPR010260">
    <property type="entry name" value="AlpA"/>
</dbReference>
<dbReference type="PANTHER" id="PTHR36154">
    <property type="entry name" value="DNA-BINDING TRANSCRIPTIONAL ACTIVATOR ALPA"/>
    <property type="match status" value="1"/>
</dbReference>
<dbReference type="OrthoDB" id="9801242at2"/>
<protein>
    <submittedName>
        <fullName evidence="1">AlpA family transcriptional regulator</fullName>
    </submittedName>
</protein>
<dbReference type="RefSeq" id="WP_158263446.1">
    <property type="nucleotide sequence ID" value="NZ_PVTD01000002.1"/>
</dbReference>
<keyword evidence="2" id="KW-1185">Reference proteome</keyword>
<reference evidence="1 2" key="1">
    <citation type="submission" date="2018-03" db="EMBL/GenBank/DDBJ databases">
        <title>Genomic Encyclopedia of Archaeal and Bacterial Type Strains, Phase II (KMG-II): from individual species to whole genera.</title>
        <authorList>
            <person name="Goeker M."/>
        </authorList>
    </citation>
    <scope>NUCLEOTIDE SEQUENCE [LARGE SCALE GENOMIC DNA]</scope>
    <source>
        <strain evidence="1 2">DSM 29328</strain>
    </source>
</reference>
<accession>A0A2T0RUH1</accession>
<dbReference type="Gene3D" id="1.10.238.160">
    <property type="match status" value="1"/>
</dbReference>
<evidence type="ECO:0000313" key="1">
    <source>
        <dbReference type="EMBL" id="PRY24845.1"/>
    </source>
</evidence>
<comment type="caution">
    <text evidence="1">The sequence shown here is derived from an EMBL/GenBank/DDBJ whole genome shotgun (WGS) entry which is preliminary data.</text>
</comment>
<evidence type="ECO:0000313" key="2">
    <source>
        <dbReference type="Proteomes" id="UP000239480"/>
    </source>
</evidence>
<dbReference type="AlphaFoldDB" id="A0A2T0RUH1"/>
<name>A0A2T0RUH1_9RHOB</name>
<dbReference type="Pfam" id="PF05930">
    <property type="entry name" value="Phage_AlpA"/>
    <property type="match status" value="1"/>
</dbReference>
<dbReference type="Proteomes" id="UP000239480">
    <property type="component" value="Unassembled WGS sequence"/>
</dbReference>
<sequence length="66" mass="7567">MSEANEPRQMLRLPQVSAKTTLSRSAIYEAIKDRDFPKPIKVTSSLNAWFEDEVDAWLESRDRAAV</sequence>
<organism evidence="1 2">
    <name type="scientific">Aliiruegeria haliotis</name>
    <dbReference type="NCBI Taxonomy" id="1280846"/>
    <lineage>
        <taxon>Bacteria</taxon>
        <taxon>Pseudomonadati</taxon>
        <taxon>Pseudomonadota</taxon>
        <taxon>Alphaproteobacteria</taxon>
        <taxon>Rhodobacterales</taxon>
        <taxon>Roseobacteraceae</taxon>
        <taxon>Aliiruegeria</taxon>
    </lineage>
</organism>
<dbReference type="PANTHER" id="PTHR36154:SF1">
    <property type="entry name" value="DNA-BINDING TRANSCRIPTIONAL ACTIVATOR ALPA"/>
    <property type="match status" value="1"/>
</dbReference>
<proteinExistence type="predicted"/>
<dbReference type="EMBL" id="PVTD01000002">
    <property type="protein sequence ID" value="PRY24845.1"/>
    <property type="molecule type" value="Genomic_DNA"/>
</dbReference>
<dbReference type="InterPro" id="IPR052931">
    <property type="entry name" value="Prophage_regulatory_activator"/>
</dbReference>
<gene>
    <name evidence="1" type="ORF">CLV78_10215</name>
</gene>